<dbReference type="AlphaFoldDB" id="A0A9Q1IQQ5"/>
<dbReference type="EMBL" id="JAINUF010000010">
    <property type="protein sequence ID" value="KAJ8348631.1"/>
    <property type="molecule type" value="Genomic_DNA"/>
</dbReference>
<protein>
    <submittedName>
        <fullName evidence="1">Uncharacterized protein</fullName>
    </submittedName>
</protein>
<accession>A0A9Q1IQQ5</accession>
<reference evidence="1" key="1">
    <citation type="journal article" date="2023" name="Science">
        <title>Genome structures resolve the early diversification of teleost fishes.</title>
        <authorList>
            <person name="Parey E."/>
            <person name="Louis A."/>
            <person name="Montfort J."/>
            <person name="Bouchez O."/>
            <person name="Roques C."/>
            <person name="Iampietro C."/>
            <person name="Lluch J."/>
            <person name="Castinel A."/>
            <person name="Donnadieu C."/>
            <person name="Desvignes T."/>
            <person name="Floi Bucao C."/>
            <person name="Jouanno E."/>
            <person name="Wen M."/>
            <person name="Mejri S."/>
            <person name="Dirks R."/>
            <person name="Jansen H."/>
            <person name="Henkel C."/>
            <person name="Chen W.J."/>
            <person name="Zahm M."/>
            <person name="Cabau C."/>
            <person name="Klopp C."/>
            <person name="Thompson A.W."/>
            <person name="Robinson-Rechavi M."/>
            <person name="Braasch I."/>
            <person name="Lecointre G."/>
            <person name="Bobe J."/>
            <person name="Postlethwait J.H."/>
            <person name="Berthelot C."/>
            <person name="Roest Crollius H."/>
            <person name="Guiguen Y."/>
        </authorList>
    </citation>
    <scope>NUCLEOTIDE SEQUENCE</scope>
    <source>
        <strain evidence="1">WJC10195</strain>
    </source>
</reference>
<keyword evidence="2" id="KW-1185">Reference proteome</keyword>
<evidence type="ECO:0000313" key="1">
    <source>
        <dbReference type="EMBL" id="KAJ8348631.1"/>
    </source>
</evidence>
<comment type="caution">
    <text evidence="1">The sequence shown here is derived from an EMBL/GenBank/DDBJ whole genome shotgun (WGS) entry which is preliminary data.</text>
</comment>
<proteinExistence type="predicted"/>
<organism evidence="1 2">
    <name type="scientific">Synaphobranchus kaupii</name>
    <name type="common">Kaup's arrowtooth eel</name>
    <dbReference type="NCBI Taxonomy" id="118154"/>
    <lineage>
        <taxon>Eukaryota</taxon>
        <taxon>Metazoa</taxon>
        <taxon>Chordata</taxon>
        <taxon>Craniata</taxon>
        <taxon>Vertebrata</taxon>
        <taxon>Euteleostomi</taxon>
        <taxon>Actinopterygii</taxon>
        <taxon>Neopterygii</taxon>
        <taxon>Teleostei</taxon>
        <taxon>Anguilliformes</taxon>
        <taxon>Synaphobranchidae</taxon>
        <taxon>Synaphobranchus</taxon>
    </lineage>
</organism>
<name>A0A9Q1IQQ5_SYNKA</name>
<sequence>MATLLTQHCQWIKTREGCHWDDTREQEKQGRTAGRQRTCSELYELLNGIECMLDNINVGLGGGWGTASALRYATLGETMRKETHEVWGRGGGVKRRRPA</sequence>
<evidence type="ECO:0000313" key="2">
    <source>
        <dbReference type="Proteomes" id="UP001152622"/>
    </source>
</evidence>
<dbReference type="Proteomes" id="UP001152622">
    <property type="component" value="Chromosome 10"/>
</dbReference>
<gene>
    <name evidence="1" type="ORF">SKAU_G00272200</name>
</gene>